<comment type="catalytic activity">
    <reaction evidence="11">
        <text>malonyl-[ACP] + acetyl-CoA + H(+) = 3-oxobutanoyl-[ACP] + CO2 + CoA</text>
        <dbReference type="Rhea" id="RHEA:12080"/>
        <dbReference type="Rhea" id="RHEA-COMP:9623"/>
        <dbReference type="Rhea" id="RHEA-COMP:9625"/>
        <dbReference type="ChEBI" id="CHEBI:15378"/>
        <dbReference type="ChEBI" id="CHEBI:16526"/>
        <dbReference type="ChEBI" id="CHEBI:57287"/>
        <dbReference type="ChEBI" id="CHEBI:57288"/>
        <dbReference type="ChEBI" id="CHEBI:78449"/>
        <dbReference type="ChEBI" id="CHEBI:78450"/>
        <dbReference type="EC" id="2.3.1.180"/>
    </reaction>
    <physiologicalReaction direction="left-to-right" evidence="11">
        <dbReference type="Rhea" id="RHEA:12081"/>
    </physiologicalReaction>
</comment>
<dbReference type="InterPro" id="IPR013751">
    <property type="entry name" value="ACP_syn_III_N"/>
</dbReference>
<keyword evidence="5 12" id="KW-0808">Transferase</keyword>
<accession>A0A0Q9YFQ6</accession>
<reference evidence="16" key="2">
    <citation type="journal article" date="2016" name="Genome Announc.">
        <title>Draft Genome Sequences of Two Novel Amoeba-Resistant Intranuclear Bacteria, 'Candidatus Berkiella cookevillensis' and 'Candidatus Berkiella aquae'.</title>
        <authorList>
            <person name="Mehari Y.T."/>
            <person name="Arivett B.A."/>
            <person name="Farone A.L."/>
            <person name="Gunderson J.H."/>
            <person name="Farone M.B."/>
        </authorList>
    </citation>
    <scope>NUCLEOTIDE SEQUENCE</scope>
    <source>
        <strain evidence="16">CC99</strain>
    </source>
</reference>
<dbReference type="GO" id="GO:0005737">
    <property type="term" value="C:cytoplasm"/>
    <property type="evidence" value="ECO:0007669"/>
    <property type="project" value="UniProtKB-SubCell"/>
</dbReference>
<dbReference type="RefSeq" id="WP_057624000.1">
    <property type="nucleotide sequence ID" value="NZ_LKHV02000001.1"/>
</dbReference>
<dbReference type="EMBL" id="LKHV01000003">
    <property type="protein sequence ID" value="KRG19349.1"/>
    <property type="molecule type" value="Genomic_DNA"/>
</dbReference>
<dbReference type="GO" id="GO:0033818">
    <property type="term" value="F:beta-ketoacyl-acyl-carrier-protein synthase III activity"/>
    <property type="evidence" value="ECO:0007669"/>
    <property type="project" value="UniProtKB-UniRule"/>
</dbReference>
<evidence type="ECO:0000256" key="6">
    <source>
        <dbReference type="ARBA" id="ARBA00022832"/>
    </source>
</evidence>
<dbReference type="PATRIC" id="fig|1590042.3.peg.896"/>
<dbReference type="InterPro" id="IPR016039">
    <property type="entry name" value="Thiolase-like"/>
</dbReference>
<feature type="active site" evidence="12">
    <location>
        <position position="113"/>
    </location>
</feature>
<evidence type="ECO:0000256" key="2">
    <source>
        <dbReference type="ARBA" id="ARBA00008642"/>
    </source>
</evidence>
<keyword evidence="9 12" id="KW-0511">Multifunctional enzyme</keyword>
<reference evidence="16" key="3">
    <citation type="submission" date="2021-06" db="EMBL/GenBank/DDBJ databases">
        <title>Genomic Description and Analysis of Intracellular Bacteria, Candidatus Berkiella cookevillensis and Candidatus Berkiella aquae.</title>
        <authorList>
            <person name="Kidane D.T."/>
            <person name="Mehari Y.T."/>
            <person name="Rice F.C."/>
            <person name="Arivett B.A."/>
            <person name="Farone A.L."/>
            <person name="Berk S.G."/>
            <person name="Farone M.B."/>
        </authorList>
    </citation>
    <scope>NUCLEOTIDE SEQUENCE</scope>
    <source>
        <strain evidence="16">CC99</strain>
    </source>
</reference>
<evidence type="ECO:0000256" key="7">
    <source>
        <dbReference type="ARBA" id="ARBA00023098"/>
    </source>
</evidence>
<sequence>MYSRICGTGSYLPKKVMSNDDWEKRVETSSEWILDRTGIQSRHIASSHETSAYMGTQAAKRALEAAGKSTQEIDMIIVATGAPDKIFPSTACFIQKQLGITHNCPAFDVQAACTGFIYALSIADQFIKTGQIKCALVVGAEMMSRLINWSDRSTCVLFGDGAGCVLLEGSEEPGVLSTYLYADGNQDEILSVDNIQLADHTGMMPEVEKTDTPSLPISDFYPYVKMDGKKVFKVAVTRLGELVEEIKSKHQLGEHDIDWLVPHQANIRIIKATAEKLGVPLEKVILTVGEHSNTSSASIPLALDVAVRDGRIKRGQTLLCEAFGAGLTWGSALIKF</sequence>
<evidence type="ECO:0000259" key="14">
    <source>
        <dbReference type="Pfam" id="PF08545"/>
    </source>
</evidence>
<feature type="active site" evidence="12">
    <location>
        <position position="263"/>
    </location>
</feature>
<evidence type="ECO:0000313" key="16">
    <source>
        <dbReference type="EMBL" id="MCS5708963.1"/>
    </source>
</evidence>
<proteinExistence type="inferred from homology"/>
<dbReference type="HAMAP" id="MF_01815">
    <property type="entry name" value="FabH"/>
    <property type="match status" value="1"/>
</dbReference>
<comment type="pathway">
    <text evidence="1 12">Lipid metabolism; fatty acid biosynthesis.</text>
</comment>
<dbReference type="GO" id="GO:0006633">
    <property type="term" value="P:fatty acid biosynthetic process"/>
    <property type="evidence" value="ECO:0007669"/>
    <property type="project" value="UniProtKB-UniRule"/>
</dbReference>
<feature type="domain" description="Beta-ketoacyl-[acyl-carrier-protein] synthase III N-terminal" evidence="14">
    <location>
        <begin position="107"/>
        <end position="184"/>
    </location>
</feature>
<dbReference type="Gene3D" id="3.40.47.10">
    <property type="match status" value="1"/>
</dbReference>
<comment type="caution">
    <text evidence="15">The sequence shown here is derived from an EMBL/GenBank/DDBJ whole genome shotgun (WGS) entry which is preliminary data.</text>
</comment>
<comment type="subcellular location">
    <subcellularLocation>
        <location evidence="12">Cytoplasm</location>
    </subcellularLocation>
</comment>
<evidence type="ECO:0000313" key="15">
    <source>
        <dbReference type="EMBL" id="KRG19349.1"/>
    </source>
</evidence>
<feature type="active site" evidence="12">
    <location>
        <position position="293"/>
    </location>
</feature>
<keyword evidence="4 12" id="KW-0444">Lipid biosynthesis</keyword>
<dbReference type="GO" id="GO:0004315">
    <property type="term" value="F:3-oxoacyl-[acyl-carrier-protein] synthase activity"/>
    <property type="evidence" value="ECO:0007669"/>
    <property type="project" value="InterPro"/>
</dbReference>
<dbReference type="InterPro" id="IPR004655">
    <property type="entry name" value="FabH"/>
</dbReference>
<keyword evidence="10 12" id="KW-0012">Acyltransferase</keyword>
<evidence type="ECO:0000256" key="8">
    <source>
        <dbReference type="ARBA" id="ARBA00023160"/>
    </source>
</evidence>
<evidence type="ECO:0000256" key="11">
    <source>
        <dbReference type="ARBA" id="ARBA00051096"/>
    </source>
</evidence>
<dbReference type="EMBL" id="LKHV02000001">
    <property type="protein sequence ID" value="MCS5708963.1"/>
    <property type="molecule type" value="Genomic_DNA"/>
</dbReference>
<protein>
    <recommendedName>
        <fullName evidence="3 12">Beta-ketoacyl-[acyl-carrier-protein] synthase III</fullName>
        <shortName evidence="12">Beta-ketoacyl-ACP synthase III</shortName>
        <shortName evidence="12">KAS III</shortName>
        <ecNumber evidence="3 12">2.3.1.180</ecNumber>
    </recommendedName>
    <alternativeName>
        <fullName evidence="12">3-oxoacyl-[acyl-carrier-protein] synthase 3</fullName>
    </alternativeName>
    <alternativeName>
        <fullName evidence="12">3-oxoacyl-[acyl-carrier-protein] synthase III</fullName>
    </alternativeName>
</protein>
<evidence type="ECO:0000313" key="17">
    <source>
        <dbReference type="Proteomes" id="UP000051494"/>
    </source>
</evidence>
<comment type="domain">
    <text evidence="12">The last Arg residue of the ACP-binding site is essential for the weak association between ACP/AcpP and FabH.</text>
</comment>
<dbReference type="EC" id="2.3.1.180" evidence="3 12"/>
<dbReference type="NCBIfam" id="TIGR00747">
    <property type="entry name" value="fabH"/>
    <property type="match status" value="1"/>
</dbReference>
<evidence type="ECO:0000256" key="1">
    <source>
        <dbReference type="ARBA" id="ARBA00005194"/>
    </source>
</evidence>
<evidence type="ECO:0000256" key="3">
    <source>
        <dbReference type="ARBA" id="ARBA00012333"/>
    </source>
</evidence>
<feature type="region of interest" description="ACP-binding" evidence="12">
    <location>
        <begin position="264"/>
        <end position="268"/>
    </location>
</feature>
<keyword evidence="6 12" id="KW-0276">Fatty acid metabolism</keyword>
<evidence type="ECO:0000256" key="9">
    <source>
        <dbReference type="ARBA" id="ARBA00023268"/>
    </source>
</evidence>
<dbReference type="CDD" id="cd00830">
    <property type="entry name" value="KAS_III"/>
    <property type="match status" value="1"/>
</dbReference>
<evidence type="ECO:0000256" key="12">
    <source>
        <dbReference type="HAMAP-Rule" id="MF_01815"/>
    </source>
</evidence>
<keyword evidence="8 12" id="KW-0275">Fatty acid biosynthesis</keyword>
<dbReference type="OrthoDB" id="9815506at2"/>
<dbReference type="NCBIfam" id="NF006829">
    <property type="entry name" value="PRK09352.1"/>
    <property type="match status" value="1"/>
</dbReference>
<comment type="similarity">
    <text evidence="2 12">Belongs to the thiolase-like superfamily. FabH family.</text>
</comment>
<name>A0A0Q9YFQ6_9GAMM</name>
<dbReference type="InterPro" id="IPR013747">
    <property type="entry name" value="ACP_syn_III_C"/>
</dbReference>
<evidence type="ECO:0000256" key="10">
    <source>
        <dbReference type="ARBA" id="ARBA00023315"/>
    </source>
</evidence>
<evidence type="ECO:0000259" key="13">
    <source>
        <dbReference type="Pfam" id="PF08541"/>
    </source>
</evidence>
<dbReference type="PANTHER" id="PTHR43091:SF1">
    <property type="entry name" value="BETA-KETOACYL-[ACYL-CARRIER-PROTEIN] SYNTHASE III, CHLOROPLASTIC"/>
    <property type="match status" value="1"/>
</dbReference>
<dbReference type="UniPathway" id="UPA00094"/>
<dbReference type="AlphaFoldDB" id="A0A0Q9YFQ6"/>
<gene>
    <name evidence="15" type="primary">fabH_1</name>
    <name evidence="12" type="synonym">fabH</name>
    <name evidence="16" type="ORF">CC99x_008620</name>
    <name evidence="15" type="ORF">CC99x_00878</name>
</gene>
<comment type="subunit">
    <text evidence="12">Homodimer.</text>
</comment>
<dbReference type="Pfam" id="PF08541">
    <property type="entry name" value="ACP_syn_III_C"/>
    <property type="match status" value="1"/>
</dbReference>
<dbReference type="STRING" id="437022.CC99x_00878"/>
<keyword evidence="17" id="KW-1185">Reference proteome</keyword>
<evidence type="ECO:0000256" key="4">
    <source>
        <dbReference type="ARBA" id="ARBA00022516"/>
    </source>
</evidence>
<dbReference type="FunFam" id="3.40.47.10:FF:000004">
    <property type="entry name" value="3-oxoacyl-[acyl-carrier-protein] synthase 3"/>
    <property type="match status" value="1"/>
</dbReference>
<feature type="domain" description="Beta-ketoacyl-[acyl-carrier-protein] synthase III C-terminal" evidence="13">
    <location>
        <begin position="249"/>
        <end position="335"/>
    </location>
</feature>
<keyword evidence="12" id="KW-0963">Cytoplasm</keyword>
<comment type="function">
    <text evidence="12">Catalyzes the condensation reaction of fatty acid synthesis by the addition to an acyl acceptor of two carbons from malonyl-ACP. Catalyzes the first condensation reaction which initiates fatty acid synthesis and may therefore play a role in governing the total rate of fatty acid production. Possesses both acetoacetyl-ACP synthase and acetyl transacylase activities. Its substrate specificity determines the biosynthesis of branched-chain and/or straight-chain of fatty acids.</text>
</comment>
<dbReference type="Proteomes" id="UP000051494">
    <property type="component" value="Unassembled WGS sequence"/>
</dbReference>
<dbReference type="Pfam" id="PF08545">
    <property type="entry name" value="ACP_syn_III"/>
    <property type="match status" value="1"/>
</dbReference>
<organism evidence="15">
    <name type="scientific">Candidatus Berkiella cookevillensis</name>
    <dbReference type="NCBI Taxonomy" id="437022"/>
    <lineage>
        <taxon>Bacteria</taxon>
        <taxon>Pseudomonadati</taxon>
        <taxon>Pseudomonadota</taxon>
        <taxon>Gammaproteobacteria</taxon>
        <taxon>Candidatus Berkiellales</taxon>
        <taxon>Candidatus Berkiellaceae</taxon>
        <taxon>Candidatus Berkiella</taxon>
    </lineage>
</organism>
<dbReference type="SUPFAM" id="SSF53901">
    <property type="entry name" value="Thiolase-like"/>
    <property type="match status" value="1"/>
</dbReference>
<keyword evidence="7 12" id="KW-0443">Lipid metabolism</keyword>
<dbReference type="PANTHER" id="PTHR43091">
    <property type="entry name" value="3-OXOACYL-[ACYL-CARRIER-PROTEIN] SYNTHASE"/>
    <property type="match status" value="1"/>
</dbReference>
<reference evidence="15" key="1">
    <citation type="submission" date="2015-09" db="EMBL/GenBank/DDBJ databases">
        <title>Draft Genome Sequences of Two Novel Amoeba-resistant Intranuclear Bacteria, Candidatus Berkiella cookevillensis and Candidatus Berkiella aquae.</title>
        <authorList>
            <person name="Mehari Y.T."/>
            <person name="Arivett B.A."/>
            <person name="Farone A.L."/>
            <person name="Gunderson J.H."/>
            <person name="Farone M.B."/>
        </authorList>
    </citation>
    <scope>NUCLEOTIDE SEQUENCE [LARGE SCALE GENOMIC DNA]</scope>
    <source>
        <strain evidence="15">CC99</strain>
    </source>
</reference>
<evidence type="ECO:0000256" key="5">
    <source>
        <dbReference type="ARBA" id="ARBA00022679"/>
    </source>
</evidence>